<dbReference type="AlphaFoldDB" id="A0AAW6LS94"/>
<dbReference type="Proteomes" id="UP001217325">
    <property type="component" value="Unassembled WGS sequence"/>
</dbReference>
<evidence type="ECO:0000313" key="2">
    <source>
        <dbReference type="Proteomes" id="UP001217325"/>
    </source>
</evidence>
<dbReference type="EMBL" id="JARDXE010000017">
    <property type="protein sequence ID" value="MDE8648126.1"/>
    <property type="molecule type" value="Genomic_DNA"/>
</dbReference>
<proteinExistence type="predicted"/>
<accession>A0AAW6LS94</accession>
<reference evidence="1" key="1">
    <citation type="submission" date="2023-02" db="EMBL/GenBank/DDBJ databases">
        <title>A novel hydrolase synthesized by Rhodococcus erythropolis HQ is responsible for the detoxification of Zearalenone.</title>
        <authorList>
            <person name="Hu J."/>
            <person name="Xu J."/>
        </authorList>
    </citation>
    <scope>NUCLEOTIDE SEQUENCE</scope>
    <source>
        <strain evidence="1">HQ</strain>
    </source>
</reference>
<organism evidence="1 2">
    <name type="scientific">Rhodococcus qingshengii</name>
    <dbReference type="NCBI Taxonomy" id="334542"/>
    <lineage>
        <taxon>Bacteria</taxon>
        <taxon>Bacillati</taxon>
        <taxon>Actinomycetota</taxon>
        <taxon>Actinomycetes</taxon>
        <taxon>Mycobacteriales</taxon>
        <taxon>Nocardiaceae</taxon>
        <taxon>Rhodococcus</taxon>
        <taxon>Rhodococcus erythropolis group</taxon>
    </lineage>
</organism>
<dbReference type="RefSeq" id="WP_275232363.1">
    <property type="nucleotide sequence ID" value="NZ_JARDXE010000017.1"/>
</dbReference>
<gene>
    <name evidence="1" type="ORF">PXH69_24470</name>
</gene>
<comment type="caution">
    <text evidence="1">The sequence shown here is derived from an EMBL/GenBank/DDBJ whole genome shotgun (WGS) entry which is preliminary data.</text>
</comment>
<name>A0AAW6LS94_RHOSG</name>
<evidence type="ECO:0000313" key="1">
    <source>
        <dbReference type="EMBL" id="MDE8648126.1"/>
    </source>
</evidence>
<sequence>MATEKYPYDPETGSMYDTERWNAKWKANEPFFAELRIVSYSTWTRFVFEDVETGARYGMSAGDMFDTASRLEFKDGKVSGMWEAVIRGGSKYGLRPVIAKRR</sequence>
<protein>
    <submittedName>
        <fullName evidence="1">Uncharacterized protein</fullName>
    </submittedName>
</protein>